<evidence type="ECO:0000313" key="1">
    <source>
        <dbReference type="EMBL" id="OKP12608.1"/>
    </source>
</evidence>
<comment type="caution">
    <text evidence="1">The sequence shown here is derived from an EMBL/GenBank/DDBJ whole genome shotgun (WGS) entry which is preliminary data.</text>
</comment>
<reference evidence="1 2" key="1">
    <citation type="submission" date="2016-10" db="EMBL/GenBank/DDBJ databases">
        <title>Genome sequence of the ascomycete fungus Penicillium subrubescens.</title>
        <authorList>
            <person name="De Vries R.P."/>
            <person name="Peng M."/>
            <person name="Dilokpimol A."/>
            <person name="Hilden K."/>
            <person name="Makela M.R."/>
            <person name="Grigoriev I."/>
            <person name="Riley R."/>
            <person name="Granchi Z."/>
        </authorList>
    </citation>
    <scope>NUCLEOTIDE SEQUENCE [LARGE SCALE GENOMIC DNA]</scope>
    <source>
        <strain evidence="1 2">CBS 132785</strain>
    </source>
</reference>
<gene>
    <name evidence="1" type="ORF">PENSUB_1701</name>
</gene>
<sequence length="51" mass="5763">MNENTVQERAFSYIKVLRDSGMHMLLLISLLGEMGLDHLFNGTLPQSLSQL</sequence>
<evidence type="ECO:0000313" key="2">
    <source>
        <dbReference type="Proteomes" id="UP000186955"/>
    </source>
</evidence>
<name>A0A1Q5UJD5_9EURO</name>
<proteinExistence type="predicted"/>
<dbReference type="Proteomes" id="UP000186955">
    <property type="component" value="Unassembled WGS sequence"/>
</dbReference>
<organism evidence="1 2">
    <name type="scientific">Penicillium subrubescens</name>
    <dbReference type="NCBI Taxonomy" id="1316194"/>
    <lineage>
        <taxon>Eukaryota</taxon>
        <taxon>Fungi</taxon>
        <taxon>Dikarya</taxon>
        <taxon>Ascomycota</taxon>
        <taxon>Pezizomycotina</taxon>
        <taxon>Eurotiomycetes</taxon>
        <taxon>Eurotiomycetidae</taxon>
        <taxon>Eurotiales</taxon>
        <taxon>Aspergillaceae</taxon>
        <taxon>Penicillium</taxon>
    </lineage>
</organism>
<dbReference type="EMBL" id="MNBE01000183">
    <property type="protein sequence ID" value="OKP12608.1"/>
    <property type="molecule type" value="Genomic_DNA"/>
</dbReference>
<dbReference type="AlphaFoldDB" id="A0A1Q5UJD5"/>
<keyword evidence="2" id="KW-1185">Reference proteome</keyword>
<protein>
    <submittedName>
        <fullName evidence="1">Uncharacterized protein</fullName>
    </submittedName>
</protein>
<accession>A0A1Q5UJD5</accession>